<evidence type="ECO:0000313" key="2">
    <source>
        <dbReference type="EMBL" id="RCI04824.1"/>
    </source>
</evidence>
<dbReference type="SUPFAM" id="SSF48371">
    <property type="entry name" value="ARM repeat"/>
    <property type="match status" value="1"/>
</dbReference>
<protein>
    <submittedName>
        <fullName evidence="2">Uncharacterized protein</fullName>
    </submittedName>
</protein>
<accession>A0A367KRJ5</accession>
<dbReference type="GO" id="GO:0110078">
    <property type="term" value="C:TTT Hsp90 cochaperone complex"/>
    <property type="evidence" value="ECO:0007669"/>
    <property type="project" value="InterPro"/>
</dbReference>
<dbReference type="InterPro" id="IPR016024">
    <property type="entry name" value="ARM-type_fold"/>
</dbReference>
<dbReference type="PANTHER" id="PTHR32226">
    <property type="entry name" value="TELO2-INTERACTING PROTEIN 2"/>
    <property type="match status" value="1"/>
</dbReference>
<proteinExistence type="inferred from homology"/>
<keyword evidence="3" id="KW-1185">Reference proteome</keyword>
<comment type="caution">
    <text evidence="2">The sequence shown here is derived from an EMBL/GenBank/DDBJ whole genome shotgun (WGS) entry which is preliminary data.</text>
</comment>
<evidence type="ECO:0000313" key="3">
    <source>
        <dbReference type="Proteomes" id="UP000253551"/>
    </source>
</evidence>
<gene>
    <name evidence="2" type="ORF">CU098_012694</name>
</gene>
<dbReference type="EMBL" id="PJQM01000566">
    <property type="protein sequence ID" value="RCI04824.1"/>
    <property type="molecule type" value="Genomic_DNA"/>
</dbReference>
<dbReference type="Pfam" id="PF10521">
    <property type="entry name" value="Tti2"/>
    <property type="match status" value="1"/>
</dbReference>
<organism evidence="2 3">
    <name type="scientific">Rhizopus stolonifer</name>
    <name type="common">Rhizopus nigricans</name>
    <dbReference type="NCBI Taxonomy" id="4846"/>
    <lineage>
        <taxon>Eukaryota</taxon>
        <taxon>Fungi</taxon>
        <taxon>Fungi incertae sedis</taxon>
        <taxon>Mucoromycota</taxon>
        <taxon>Mucoromycotina</taxon>
        <taxon>Mucoromycetes</taxon>
        <taxon>Mucorales</taxon>
        <taxon>Mucorineae</taxon>
        <taxon>Rhizopodaceae</taxon>
        <taxon>Rhizopus</taxon>
    </lineage>
</organism>
<dbReference type="PANTHER" id="PTHR32226:SF2">
    <property type="entry name" value="TELO2-INTERACTING PROTEIN 2"/>
    <property type="match status" value="1"/>
</dbReference>
<dbReference type="Proteomes" id="UP000253551">
    <property type="component" value="Unassembled WGS sequence"/>
</dbReference>
<dbReference type="GO" id="GO:0005634">
    <property type="term" value="C:nucleus"/>
    <property type="evidence" value="ECO:0007669"/>
    <property type="project" value="TreeGrafter"/>
</dbReference>
<dbReference type="GO" id="GO:0005829">
    <property type="term" value="C:cytosol"/>
    <property type="evidence" value="ECO:0007669"/>
    <property type="project" value="TreeGrafter"/>
</dbReference>
<dbReference type="OrthoDB" id="6417021at2759"/>
<dbReference type="AlphaFoldDB" id="A0A367KRJ5"/>
<name>A0A367KRJ5_RHIST</name>
<comment type="similarity">
    <text evidence="1">Belongs to the TTI2 family.</text>
</comment>
<dbReference type="STRING" id="4846.A0A367KRJ5"/>
<reference evidence="2 3" key="1">
    <citation type="journal article" date="2018" name="G3 (Bethesda)">
        <title>Phylogenetic and Phylogenomic Definition of Rhizopus Species.</title>
        <authorList>
            <person name="Gryganskyi A.P."/>
            <person name="Golan J."/>
            <person name="Dolatabadi S."/>
            <person name="Mondo S."/>
            <person name="Robb S."/>
            <person name="Idnurm A."/>
            <person name="Muszewska A."/>
            <person name="Steczkiewicz K."/>
            <person name="Masonjones S."/>
            <person name="Liao H.L."/>
            <person name="Gajdeczka M.T."/>
            <person name="Anike F."/>
            <person name="Vuek A."/>
            <person name="Anishchenko I.M."/>
            <person name="Voigt K."/>
            <person name="de Hoog G.S."/>
            <person name="Smith M.E."/>
            <person name="Heitman J."/>
            <person name="Vilgalys R."/>
            <person name="Stajich J.E."/>
        </authorList>
    </citation>
    <scope>NUCLEOTIDE SEQUENCE [LARGE SCALE GENOMIC DNA]</scope>
    <source>
        <strain evidence="2 3">LSU 92-RS-03</strain>
    </source>
</reference>
<evidence type="ECO:0000256" key="1">
    <source>
        <dbReference type="ARBA" id="ARBA00034736"/>
    </source>
</evidence>
<sequence length="303" mass="34859">MNSYECGCDTIHDKQSHILEYHIKDILKEPDLHENQPWKQQEILETLCWITREASSTVLQDSIHLLLPPLLIVLDDYDPDYKKQGVVMVHDMILKLDASFVSSYGIDNLFLESLFKCLTYLSQERDIELLQATYPCILDLIAKVKKNRIQLYERVLTEGVLTGFSYAGQKIKFLPILIVPIGTLYQALGILGVQYLKALVPVLTDALCMVSSHPKLKQIHVLAAHALRVVIKTCWPRIPYYKGRIMASIAKSWTFYYEQKDQAMCDDIKQVYQVFEAACQGQHKLDQEALLSFNPTLFQPLFF</sequence>
<dbReference type="InterPro" id="IPR018870">
    <property type="entry name" value="Tti2"/>
</dbReference>